<dbReference type="AlphaFoldDB" id="A0A199XS73"/>
<dbReference type="EMBL" id="JMTM01000017">
    <property type="protein sequence ID" value="OAZ04603.1"/>
    <property type="molecule type" value="Genomic_DNA"/>
</dbReference>
<dbReference type="PATRIC" id="fig|29536.5.peg.473"/>
<protein>
    <submittedName>
        <fullName evidence="1">Uncharacterized protein</fullName>
    </submittedName>
</protein>
<dbReference type="OrthoDB" id="773198at2"/>
<dbReference type="RefSeq" id="WP_064714337.1">
    <property type="nucleotide sequence ID" value="NZ_JMTM01000017.1"/>
</dbReference>
<evidence type="ECO:0000313" key="1">
    <source>
        <dbReference type="EMBL" id="OAZ04603.1"/>
    </source>
</evidence>
<comment type="caution">
    <text evidence="1">The sequence shown here is derived from an EMBL/GenBank/DDBJ whole genome shotgun (WGS) entry which is preliminary data.</text>
</comment>
<keyword evidence="2" id="KW-1185">Reference proteome</keyword>
<gene>
    <name evidence="1" type="ORF">FLB_04450</name>
</gene>
<reference evidence="1 2" key="1">
    <citation type="submission" date="2016-06" db="EMBL/GenBank/DDBJ databases">
        <title>Draft genome sequence of Flavobacterium succinicans strain DD5b.</title>
        <authorList>
            <person name="Poehlein A."/>
            <person name="Daniel R."/>
            <person name="Simeonova D.D."/>
        </authorList>
    </citation>
    <scope>NUCLEOTIDE SEQUENCE [LARGE SCALE GENOMIC DNA]</scope>
    <source>
        <strain evidence="1 2">DD5b</strain>
    </source>
</reference>
<accession>A0A199XS73</accession>
<evidence type="ECO:0000313" key="2">
    <source>
        <dbReference type="Proteomes" id="UP000093807"/>
    </source>
</evidence>
<sequence length="78" mass="9226">MDLQTRKLNFIQDFLKLESEKTIAQFKKLHRGTVANEEELNLMTIDEFHKRIHQSLENIKNGKVTDANDLLVEIEKWS</sequence>
<dbReference type="Proteomes" id="UP000093807">
    <property type="component" value="Unassembled WGS sequence"/>
</dbReference>
<proteinExistence type="predicted"/>
<organism evidence="1 2">
    <name type="scientific">Flavobacterium succinicans</name>
    <dbReference type="NCBI Taxonomy" id="29536"/>
    <lineage>
        <taxon>Bacteria</taxon>
        <taxon>Pseudomonadati</taxon>
        <taxon>Bacteroidota</taxon>
        <taxon>Flavobacteriia</taxon>
        <taxon>Flavobacteriales</taxon>
        <taxon>Flavobacteriaceae</taxon>
        <taxon>Flavobacterium</taxon>
    </lineage>
</organism>
<name>A0A199XS73_9FLAO</name>